<reference evidence="1 2" key="1">
    <citation type="journal article" date="2022" name="Nat. Microbiol.">
        <title>The microbiome of a bacterivorous marine choanoflagellate contains a resource-demanding obligate bacterial associate.</title>
        <authorList>
            <person name="Needham D.M."/>
            <person name="Poirier C."/>
            <person name="Bachy C."/>
            <person name="George E.E."/>
            <person name="Wilken S."/>
            <person name="Yung C.C.M."/>
            <person name="Limardo A.J."/>
            <person name="Morando M."/>
            <person name="Sudek L."/>
            <person name="Malmstrom R.R."/>
            <person name="Keeling P.J."/>
            <person name="Santoro A.E."/>
            <person name="Worden A.Z."/>
        </authorList>
    </citation>
    <scope>NUCLEOTIDE SEQUENCE [LARGE SCALE GENOMIC DNA]</scope>
    <source>
        <strain evidence="1 2">Comchoano-2</strain>
    </source>
</reference>
<name>A0ABT1L577_9GAMM</name>
<dbReference type="Proteomes" id="UP001320768">
    <property type="component" value="Unassembled WGS sequence"/>
</dbReference>
<dbReference type="RefSeq" id="WP_258569440.1">
    <property type="nucleotide sequence ID" value="NZ_JAKUDN010000002.1"/>
</dbReference>
<dbReference type="EMBL" id="JAKUDN010000002">
    <property type="protein sequence ID" value="MCP8352334.1"/>
    <property type="molecule type" value="Genomic_DNA"/>
</dbReference>
<proteinExistence type="predicted"/>
<comment type="caution">
    <text evidence="1">The sequence shown here is derived from an EMBL/GenBank/DDBJ whole genome shotgun (WGS) entry which is preliminary data.</text>
</comment>
<protein>
    <submittedName>
        <fullName evidence="1">Type IVB secretion system protein IcmW</fullName>
    </submittedName>
</protein>
<dbReference type="InterPro" id="IPR049919">
    <property type="entry name" value="IcmW"/>
</dbReference>
<dbReference type="NCBIfam" id="NF038222">
    <property type="entry name" value="IcmW_IVB"/>
    <property type="match status" value="1"/>
</dbReference>
<dbReference type="Pfam" id="PF23130">
    <property type="entry name" value="IcmW"/>
    <property type="match status" value="1"/>
</dbReference>
<sequence length="145" mass="16572">MNKLSHEASQQFWREFMGGSIYHIIDFIENTESWVTKDDSSVNEALGKLEGLIDKITESSNLDPKHLVSTCALLHLSQKLRVMQLSDTAAPGLATKMIKAAEQSASEDESCYIFLQRNLIFERMRIIERILSPQRIQLVQKLYEA</sequence>
<dbReference type="InterPro" id="IPR057079">
    <property type="entry name" value="IcmW-like"/>
</dbReference>
<organism evidence="1 2">
    <name type="scientific">Candidatus Synchoanobacter obligatus</name>
    <dbReference type="NCBI Taxonomy" id="2919597"/>
    <lineage>
        <taxon>Bacteria</taxon>
        <taxon>Pseudomonadati</taxon>
        <taxon>Pseudomonadota</taxon>
        <taxon>Gammaproteobacteria</taxon>
        <taxon>Candidatus Comchoanobacterales</taxon>
        <taxon>Candidatus Comchoanobacteraceae</taxon>
        <taxon>Candidatus Synchoanobacter</taxon>
    </lineage>
</organism>
<keyword evidence="2" id="KW-1185">Reference proteome</keyword>
<evidence type="ECO:0000313" key="1">
    <source>
        <dbReference type="EMBL" id="MCP8352334.1"/>
    </source>
</evidence>
<accession>A0ABT1L577</accession>
<evidence type="ECO:0000313" key="2">
    <source>
        <dbReference type="Proteomes" id="UP001320768"/>
    </source>
</evidence>
<gene>
    <name evidence="1" type="primary">icmW</name>
    <name evidence="1" type="ORF">MKS91_03405</name>
</gene>